<gene>
    <name evidence="1" type="ORF">INQ42_01800</name>
</gene>
<evidence type="ECO:0000313" key="2">
    <source>
        <dbReference type="Proteomes" id="UP000593932"/>
    </source>
</evidence>
<dbReference type="Proteomes" id="UP000593932">
    <property type="component" value="Chromosome"/>
</dbReference>
<organism evidence="1 2">
    <name type="scientific">Novilysobacter avium</name>
    <dbReference type="NCBI Taxonomy" id="2781023"/>
    <lineage>
        <taxon>Bacteria</taxon>
        <taxon>Pseudomonadati</taxon>
        <taxon>Pseudomonadota</taxon>
        <taxon>Gammaproteobacteria</taxon>
        <taxon>Lysobacterales</taxon>
        <taxon>Lysobacteraceae</taxon>
        <taxon>Novilysobacter</taxon>
    </lineage>
</organism>
<protein>
    <recommendedName>
        <fullName evidence="3">HD domain-containing protein</fullName>
    </recommendedName>
</protein>
<dbReference type="SUPFAM" id="SSF109604">
    <property type="entry name" value="HD-domain/PDEase-like"/>
    <property type="match status" value="1"/>
</dbReference>
<proteinExistence type="predicted"/>
<name>A0A7S6ZUQ9_9GAMM</name>
<evidence type="ECO:0000313" key="1">
    <source>
        <dbReference type="EMBL" id="QOW22367.1"/>
    </source>
</evidence>
<evidence type="ECO:0008006" key="3">
    <source>
        <dbReference type="Google" id="ProtNLM"/>
    </source>
</evidence>
<sequence>MKHDRAVSPDLLREIRSQFRLDWTGHHGFPHWARVYRHGLYVGRAVGADLRVVELFAFLHDSQRENEYTDPEHGSRAADYACWLRSKGRFELDAPALDLLVAACQGHSDGHQLADPTVMACWDADRLDLGRVGIRPDPRRLCTAPARDPAYLARAWRRGVAHRDRIHRMAH</sequence>
<keyword evidence="2" id="KW-1185">Reference proteome</keyword>
<dbReference type="RefSeq" id="WP_194034900.1">
    <property type="nucleotide sequence ID" value="NZ_CP063657.1"/>
</dbReference>
<dbReference type="EMBL" id="CP063657">
    <property type="protein sequence ID" value="QOW22367.1"/>
    <property type="molecule type" value="Genomic_DNA"/>
</dbReference>
<reference evidence="1 2" key="1">
    <citation type="submission" date="2020-10" db="EMBL/GenBank/DDBJ databases">
        <title>complete genome sequencing of Lysobacter sp. H23M41.</title>
        <authorList>
            <person name="Bae J.-W."/>
            <person name="Lee S.-Y."/>
        </authorList>
    </citation>
    <scope>NUCLEOTIDE SEQUENCE [LARGE SCALE GENOMIC DNA]</scope>
    <source>
        <strain evidence="1 2">H23M41</strain>
    </source>
</reference>
<accession>A0A7S6ZUQ9</accession>
<dbReference type="Gene3D" id="1.10.3210.10">
    <property type="entry name" value="Hypothetical protein af1432"/>
    <property type="match status" value="1"/>
</dbReference>